<dbReference type="Proteomes" id="UP001473302">
    <property type="component" value="Unassembled WGS sequence"/>
</dbReference>
<evidence type="ECO:0000313" key="4">
    <source>
        <dbReference type="EMBL" id="GAA5816214.1"/>
    </source>
</evidence>
<dbReference type="PROSITE" id="PS50219">
    <property type="entry name" value="CNH"/>
    <property type="match status" value="1"/>
</dbReference>
<comment type="caution">
    <text evidence="4">The sequence shown here is derived from an EMBL/GenBank/DDBJ whole genome shotgun (WGS) entry which is preliminary data.</text>
</comment>
<feature type="domain" description="CNH" evidence="3">
    <location>
        <begin position="658"/>
        <end position="936"/>
    </location>
</feature>
<evidence type="ECO:0000313" key="5">
    <source>
        <dbReference type="Proteomes" id="UP001473302"/>
    </source>
</evidence>
<keyword evidence="5" id="KW-1185">Reference proteome</keyword>
<dbReference type="SUPFAM" id="SSF48065">
    <property type="entry name" value="DBL homology domain (DH-domain)"/>
    <property type="match status" value="1"/>
</dbReference>
<evidence type="ECO:0000259" key="2">
    <source>
        <dbReference type="PROSITE" id="PS50010"/>
    </source>
</evidence>
<dbReference type="InterPro" id="IPR001180">
    <property type="entry name" value="CNH_dom"/>
</dbReference>
<dbReference type="Gene3D" id="1.20.900.10">
    <property type="entry name" value="Dbl homology (DH) domain"/>
    <property type="match status" value="1"/>
</dbReference>
<dbReference type="SMART" id="SM00325">
    <property type="entry name" value="RhoGEF"/>
    <property type="match status" value="1"/>
</dbReference>
<protein>
    <submittedName>
        <fullName evidence="4">Uncharacterized protein</fullName>
    </submittedName>
</protein>
<dbReference type="PANTHER" id="PTHR46572">
    <property type="entry name" value="RHO1 GDP-GTP EXCHANGE PROTEIN 1-RELATED"/>
    <property type="match status" value="1"/>
</dbReference>
<evidence type="ECO:0000259" key="3">
    <source>
        <dbReference type="PROSITE" id="PS50219"/>
    </source>
</evidence>
<dbReference type="PANTHER" id="PTHR46572:SF1">
    <property type="entry name" value="RHO1 GUANINE NUCLEOTIDE EXCHANGE FACTOR TUS1"/>
    <property type="match status" value="1"/>
</dbReference>
<dbReference type="Pfam" id="PF00780">
    <property type="entry name" value="CNH"/>
    <property type="match status" value="1"/>
</dbReference>
<proteinExistence type="predicted"/>
<dbReference type="Gene3D" id="2.30.29.30">
    <property type="entry name" value="Pleckstrin-homology domain (PH domain)/Phosphotyrosine-binding domain (PTB)"/>
    <property type="match status" value="1"/>
</dbReference>
<accession>A0ABP9ZAR5</accession>
<dbReference type="PROSITE" id="PS50010">
    <property type="entry name" value="DH_2"/>
    <property type="match status" value="1"/>
</dbReference>
<gene>
    <name evidence="4" type="ORF">MFLAVUS_009740</name>
</gene>
<dbReference type="Pfam" id="PF00621">
    <property type="entry name" value="RhoGEF"/>
    <property type="match status" value="1"/>
</dbReference>
<sequence length="960" mass="110608">MYELDNDGVINSWLRNSELFQANHQGTIKQYIKQTPSSLLSNLSHLFITTISYYTLSKQDALDTIGYFLYEHNDLIHAQLLDCFISHELLYKQAENFSINCDAYMNGIFIPLTKCYSPSCQLDNQTCYSPLCPNKRISSLLRLVNSKQTEEQDMYKEQDAQQPKDWITSIPNHIRNSTNRKELKRQAGIAELLLTEQNYCQDLDILHRIYAIPLLDSTLVISNASRRKRFYQNVFGNYLDITHIHHSFYRQLTSHRQSSFFIGRVGTIIMQHVTNLIEPYILYASNHVKAIFCMSLEKNHNVMFSKFLTDQNALKCTRRLGLRHYLTSPTLWIGKLKLLVQAILKNTVDDADQLSLKASLAILHDTLCRMNTCANVSPEDFRFEELSTSIYTVSGSELELLAIPEGSNLIREEALWLARSTHPLQPSLCHVFLFSHALILTHPRVTNGRTEYIVVSGTPIPIQLLSLNNANSTTSMIRRLSFASTSIVSTPFHLISNLRRQKSMNSDISLGSTQSSPTHQTSTILRIKPTNKRLPMQFKSNKLLQKLKANFKWNLFEQQQQQEKAKSTVSRRDSAPALLIQYNKPEKKLAQHRRTLKICHMAYPENAFKLEFLSRSDRLIWENVMREMVTSDRHNVFKANVLCNSLVMPQMPVHGGTIGRIRCAYAFLYSSGIHHKNMVALGSQSGVWMGPRDGSRPFQLVLPNQDVYQVSVLQDKLIVLTQDNKHRLLIAYNLKSILGDKQDLDWCVVKRSFVICFTVGKIRNQSVIIYLTRRLQKTWLVIIVPSLTHMKNHWFKKYRMEHIVSIKDPNDIQIINDSVFIRSDRYGIERIDISTRVMDLFVETRKIFTGCNIGLLSLGFVCDPHYAYAVPLFEQADKGLVRMKFESVVNHVAMIYPYLVAFSSSVIEVRHIETTELIQAVQGHQIQFISINNDFTQPLFFTMQNEDRITTSIYQLQLSL</sequence>
<feature type="domain" description="DH" evidence="2">
    <location>
        <begin position="184"/>
        <end position="373"/>
    </location>
</feature>
<organism evidence="4 5">
    <name type="scientific">Mucor flavus</name>
    <dbReference type="NCBI Taxonomy" id="439312"/>
    <lineage>
        <taxon>Eukaryota</taxon>
        <taxon>Fungi</taxon>
        <taxon>Fungi incertae sedis</taxon>
        <taxon>Mucoromycota</taxon>
        <taxon>Mucoromycotina</taxon>
        <taxon>Mucoromycetes</taxon>
        <taxon>Mucorales</taxon>
        <taxon>Mucorineae</taxon>
        <taxon>Mucoraceae</taxon>
        <taxon>Mucor</taxon>
    </lineage>
</organism>
<dbReference type="InterPro" id="IPR000219">
    <property type="entry name" value="DH_dom"/>
</dbReference>
<dbReference type="InterPro" id="IPR052233">
    <property type="entry name" value="Rho-type_GEFs"/>
</dbReference>
<evidence type="ECO:0000256" key="1">
    <source>
        <dbReference type="ARBA" id="ARBA00022658"/>
    </source>
</evidence>
<dbReference type="InterPro" id="IPR035899">
    <property type="entry name" value="DBL_dom_sf"/>
</dbReference>
<dbReference type="EMBL" id="BAABUK010000030">
    <property type="protein sequence ID" value="GAA5816214.1"/>
    <property type="molecule type" value="Genomic_DNA"/>
</dbReference>
<keyword evidence="1" id="KW-0344">Guanine-nucleotide releasing factor</keyword>
<name>A0ABP9ZAR5_9FUNG</name>
<reference evidence="4 5" key="1">
    <citation type="submission" date="2024-04" db="EMBL/GenBank/DDBJ databases">
        <title>genome sequences of Mucor flavus KT1a and Helicostylum pulchrum KT1b strains isolated from the surface of a dry-aged beef.</title>
        <authorList>
            <person name="Toyotome T."/>
            <person name="Hosono M."/>
            <person name="Torimaru M."/>
            <person name="Fukuda K."/>
            <person name="Mikami N."/>
        </authorList>
    </citation>
    <scope>NUCLEOTIDE SEQUENCE [LARGE SCALE GENOMIC DNA]</scope>
    <source>
        <strain evidence="4 5">KT1a</strain>
    </source>
</reference>
<dbReference type="InterPro" id="IPR011993">
    <property type="entry name" value="PH-like_dom_sf"/>
</dbReference>